<dbReference type="PROSITE" id="PS50949">
    <property type="entry name" value="HTH_GNTR"/>
    <property type="match status" value="1"/>
</dbReference>
<evidence type="ECO:0000256" key="2">
    <source>
        <dbReference type="ARBA" id="ARBA00023125"/>
    </source>
</evidence>
<proteinExistence type="predicted"/>
<dbReference type="InterPro" id="IPR011663">
    <property type="entry name" value="UTRA"/>
</dbReference>
<evidence type="ECO:0000256" key="3">
    <source>
        <dbReference type="ARBA" id="ARBA00023163"/>
    </source>
</evidence>
<gene>
    <name evidence="5" type="ORF">H9771_01000</name>
</gene>
<dbReference type="InterPro" id="IPR036390">
    <property type="entry name" value="WH_DNA-bd_sf"/>
</dbReference>
<dbReference type="Pfam" id="PF00392">
    <property type="entry name" value="GntR"/>
    <property type="match status" value="1"/>
</dbReference>
<keyword evidence="1" id="KW-0805">Transcription regulation</keyword>
<accession>A0A9D2MEQ3</accession>
<dbReference type="GO" id="GO:0003677">
    <property type="term" value="F:DNA binding"/>
    <property type="evidence" value="ECO:0007669"/>
    <property type="project" value="UniProtKB-KW"/>
</dbReference>
<dbReference type="Gene3D" id="3.40.1410.10">
    <property type="entry name" value="Chorismate lyase-like"/>
    <property type="match status" value="1"/>
</dbReference>
<dbReference type="PRINTS" id="PR00035">
    <property type="entry name" value="HTHGNTR"/>
</dbReference>
<dbReference type="InterPro" id="IPR028978">
    <property type="entry name" value="Chorismate_lyase_/UTRA_dom_sf"/>
</dbReference>
<dbReference type="InterPro" id="IPR000524">
    <property type="entry name" value="Tscrpt_reg_HTH_GntR"/>
</dbReference>
<dbReference type="InterPro" id="IPR036388">
    <property type="entry name" value="WH-like_DNA-bd_sf"/>
</dbReference>
<name>A0A9D2MEQ3_9FIRM</name>
<sequence>MKETAQDTAGRLGGTVISDRVVTQLLEQLRSGRYAGLDRLPAELDLAAELGVSRTVVRDALSTLERSGYVERVRGIGTVVNHAVLDLRSRLDQKLEYYPLIRSFGRCPHADSIRVEVTRAGEELARSLAIEPGAEVVCIRKRVLADAEPVIYSVNYLPRALLGGQDERRADLTGSIFDVLEKVCGQQVSSTVAHIKAACPDEAIRTAMQLDAGEAMLLLDEVCYTRLCRPVLRALSYYTNFFDFSILRKLL</sequence>
<dbReference type="PANTHER" id="PTHR44846:SF17">
    <property type="entry name" value="GNTR-FAMILY TRANSCRIPTIONAL REGULATOR"/>
    <property type="match status" value="1"/>
</dbReference>
<organism evidence="5 6">
    <name type="scientific">Candidatus Faecalibacterium faecipullorum</name>
    <dbReference type="NCBI Taxonomy" id="2838578"/>
    <lineage>
        <taxon>Bacteria</taxon>
        <taxon>Bacillati</taxon>
        <taxon>Bacillota</taxon>
        <taxon>Clostridia</taxon>
        <taxon>Eubacteriales</taxon>
        <taxon>Oscillospiraceae</taxon>
        <taxon>Faecalibacterium</taxon>
    </lineage>
</organism>
<comment type="caution">
    <text evidence="5">The sequence shown here is derived from an EMBL/GenBank/DDBJ whole genome shotgun (WGS) entry which is preliminary data.</text>
</comment>
<dbReference type="SUPFAM" id="SSF64288">
    <property type="entry name" value="Chorismate lyase-like"/>
    <property type="match status" value="1"/>
</dbReference>
<evidence type="ECO:0000259" key="4">
    <source>
        <dbReference type="PROSITE" id="PS50949"/>
    </source>
</evidence>
<reference evidence="5" key="1">
    <citation type="journal article" date="2021" name="PeerJ">
        <title>Extensive microbial diversity within the chicken gut microbiome revealed by metagenomics and culture.</title>
        <authorList>
            <person name="Gilroy R."/>
            <person name="Ravi A."/>
            <person name="Getino M."/>
            <person name="Pursley I."/>
            <person name="Horton D.L."/>
            <person name="Alikhan N.F."/>
            <person name="Baker D."/>
            <person name="Gharbi K."/>
            <person name="Hall N."/>
            <person name="Watson M."/>
            <person name="Adriaenssens E.M."/>
            <person name="Foster-Nyarko E."/>
            <person name="Jarju S."/>
            <person name="Secka A."/>
            <person name="Antonio M."/>
            <person name="Oren A."/>
            <person name="Chaudhuri R.R."/>
            <person name="La Ragione R."/>
            <person name="Hildebrand F."/>
            <person name="Pallen M.J."/>
        </authorList>
    </citation>
    <scope>NUCLEOTIDE SEQUENCE</scope>
    <source>
        <strain evidence="5">ChiHjej9B8-13557</strain>
    </source>
</reference>
<protein>
    <submittedName>
        <fullName evidence="5">GntR family transcriptional regulator</fullName>
    </submittedName>
</protein>
<dbReference type="AlphaFoldDB" id="A0A9D2MEQ3"/>
<dbReference type="Proteomes" id="UP000824211">
    <property type="component" value="Unassembled WGS sequence"/>
</dbReference>
<dbReference type="EMBL" id="DWXX01000019">
    <property type="protein sequence ID" value="HJB58233.1"/>
    <property type="molecule type" value="Genomic_DNA"/>
</dbReference>
<dbReference type="InterPro" id="IPR050679">
    <property type="entry name" value="Bact_HTH_transcr_reg"/>
</dbReference>
<dbReference type="CDD" id="cd07377">
    <property type="entry name" value="WHTH_GntR"/>
    <property type="match status" value="1"/>
</dbReference>
<dbReference type="SMART" id="SM00866">
    <property type="entry name" value="UTRA"/>
    <property type="match status" value="1"/>
</dbReference>
<dbReference type="Gene3D" id="1.10.10.10">
    <property type="entry name" value="Winged helix-like DNA-binding domain superfamily/Winged helix DNA-binding domain"/>
    <property type="match status" value="1"/>
</dbReference>
<dbReference type="SMART" id="SM00345">
    <property type="entry name" value="HTH_GNTR"/>
    <property type="match status" value="1"/>
</dbReference>
<dbReference type="GO" id="GO:0003700">
    <property type="term" value="F:DNA-binding transcription factor activity"/>
    <property type="evidence" value="ECO:0007669"/>
    <property type="project" value="InterPro"/>
</dbReference>
<keyword evidence="3" id="KW-0804">Transcription</keyword>
<dbReference type="GO" id="GO:0045892">
    <property type="term" value="P:negative regulation of DNA-templated transcription"/>
    <property type="evidence" value="ECO:0007669"/>
    <property type="project" value="TreeGrafter"/>
</dbReference>
<dbReference type="SUPFAM" id="SSF46785">
    <property type="entry name" value="Winged helix' DNA-binding domain"/>
    <property type="match status" value="1"/>
</dbReference>
<evidence type="ECO:0000256" key="1">
    <source>
        <dbReference type="ARBA" id="ARBA00023015"/>
    </source>
</evidence>
<evidence type="ECO:0000313" key="5">
    <source>
        <dbReference type="EMBL" id="HJB58233.1"/>
    </source>
</evidence>
<dbReference type="Pfam" id="PF07702">
    <property type="entry name" value="UTRA"/>
    <property type="match status" value="1"/>
</dbReference>
<evidence type="ECO:0000313" key="6">
    <source>
        <dbReference type="Proteomes" id="UP000824211"/>
    </source>
</evidence>
<feature type="domain" description="HTH gntR-type" evidence="4">
    <location>
        <begin position="15"/>
        <end position="83"/>
    </location>
</feature>
<dbReference type="PANTHER" id="PTHR44846">
    <property type="entry name" value="MANNOSYL-D-GLYCERATE TRANSPORT/METABOLISM SYSTEM REPRESSOR MNGR-RELATED"/>
    <property type="match status" value="1"/>
</dbReference>
<keyword evidence="2" id="KW-0238">DNA-binding</keyword>
<reference evidence="5" key="2">
    <citation type="submission" date="2021-04" db="EMBL/GenBank/DDBJ databases">
        <authorList>
            <person name="Gilroy R."/>
        </authorList>
    </citation>
    <scope>NUCLEOTIDE SEQUENCE</scope>
    <source>
        <strain evidence="5">ChiHjej9B8-13557</strain>
    </source>
</reference>